<dbReference type="Proteomes" id="UP001283341">
    <property type="component" value="Unassembled WGS sequence"/>
</dbReference>
<evidence type="ECO:0000256" key="1">
    <source>
        <dbReference type="SAM" id="MobiDB-lite"/>
    </source>
</evidence>
<keyword evidence="4" id="KW-1185">Reference proteome</keyword>
<reference evidence="3" key="1">
    <citation type="journal article" date="2023" name="Mol. Phylogenet. Evol.">
        <title>Genome-scale phylogeny and comparative genomics of the fungal order Sordariales.</title>
        <authorList>
            <person name="Hensen N."/>
            <person name="Bonometti L."/>
            <person name="Westerberg I."/>
            <person name="Brannstrom I.O."/>
            <person name="Guillou S."/>
            <person name="Cros-Aarteil S."/>
            <person name="Calhoun S."/>
            <person name="Haridas S."/>
            <person name="Kuo A."/>
            <person name="Mondo S."/>
            <person name="Pangilinan J."/>
            <person name="Riley R."/>
            <person name="LaButti K."/>
            <person name="Andreopoulos B."/>
            <person name="Lipzen A."/>
            <person name="Chen C."/>
            <person name="Yan M."/>
            <person name="Daum C."/>
            <person name="Ng V."/>
            <person name="Clum A."/>
            <person name="Steindorff A."/>
            <person name="Ohm R.A."/>
            <person name="Martin F."/>
            <person name="Silar P."/>
            <person name="Natvig D.O."/>
            <person name="Lalanne C."/>
            <person name="Gautier V."/>
            <person name="Ament-Velasquez S.L."/>
            <person name="Kruys A."/>
            <person name="Hutchinson M.I."/>
            <person name="Powell A.J."/>
            <person name="Barry K."/>
            <person name="Miller A.N."/>
            <person name="Grigoriev I.V."/>
            <person name="Debuchy R."/>
            <person name="Gladieux P."/>
            <person name="Hiltunen Thoren M."/>
            <person name="Johannesson H."/>
        </authorList>
    </citation>
    <scope>NUCLEOTIDE SEQUENCE</scope>
    <source>
        <strain evidence="3">CBS 118394</strain>
    </source>
</reference>
<dbReference type="PANTHER" id="PTHR37315:SF1">
    <property type="entry name" value="UPF0311 PROTEIN BLR7842"/>
    <property type="match status" value="1"/>
</dbReference>
<dbReference type="Gene3D" id="2.40.160.20">
    <property type="match status" value="1"/>
</dbReference>
<feature type="region of interest" description="Disordered" evidence="1">
    <location>
        <begin position="158"/>
        <end position="183"/>
    </location>
</feature>
<dbReference type="EMBL" id="JAUEDM010000002">
    <property type="protein sequence ID" value="KAK3326867.1"/>
    <property type="molecule type" value="Genomic_DNA"/>
</dbReference>
<dbReference type="AlphaFoldDB" id="A0AAE0MC01"/>
<accession>A0AAE0MC01</accession>
<reference evidence="3" key="2">
    <citation type="submission" date="2023-06" db="EMBL/GenBank/DDBJ databases">
        <authorList>
            <consortium name="Lawrence Berkeley National Laboratory"/>
            <person name="Haridas S."/>
            <person name="Hensen N."/>
            <person name="Bonometti L."/>
            <person name="Westerberg I."/>
            <person name="Brannstrom I.O."/>
            <person name="Guillou S."/>
            <person name="Cros-Aarteil S."/>
            <person name="Calhoun S."/>
            <person name="Kuo A."/>
            <person name="Mondo S."/>
            <person name="Pangilinan J."/>
            <person name="Riley R."/>
            <person name="Labutti K."/>
            <person name="Andreopoulos B."/>
            <person name="Lipzen A."/>
            <person name="Chen C."/>
            <person name="Yanf M."/>
            <person name="Daum C."/>
            <person name="Ng V."/>
            <person name="Clum A."/>
            <person name="Steindorff A."/>
            <person name="Ohm R."/>
            <person name="Martin F."/>
            <person name="Silar P."/>
            <person name="Natvig D."/>
            <person name="Lalanne C."/>
            <person name="Gautier V."/>
            <person name="Ament-Velasquez S.L."/>
            <person name="Kruys A."/>
            <person name="Hutchinson M.I."/>
            <person name="Powell A.J."/>
            <person name="Barry K."/>
            <person name="Miller A.N."/>
            <person name="Grigoriev I.V."/>
            <person name="Debuchy R."/>
            <person name="Gladieux P."/>
            <person name="Thoren M.H."/>
            <person name="Johannesson H."/>
        </authorList>
    </citation>
    <scope>NUCLEOTIDE SEQUENCE</scope>
    <source>
        <strain evidence="3">CBS 118394</strain>
    </source>
</reference>
<name>A0AAE0MC01_9PEZI</name>
<sequence>MHLQPLFLWLSLAVGTCLAADPVPQSTFLYSVNLTFPGNGNLNIGRTSAGNRVAMPILGGTFAGPKLSGVALYGLDWGLTDNFGIFREDTIYYLQTADGALIMVRANGIGQNVHHSFETSSSKYSWLNGVIGYAAGRQVRGQVGLDVWQMGAAAGQRPAPGNFTAPTGGRFPPRATAAVEEQT</sequence>
<gene>
    <name evidence="3" type="ORF">B0H66DRAFT_530856</name>
</gene>
<keyword evidence="2" id="KW-0732">Signal</keyword>
<comment type="caution">
    <text evidence="3">The sequence shown here is derived from an EMBL/GenBank/DDBJ whole genome shotgun (WGS) entry which is preliminary data.</text>
</comment>
<feature type="chain" id="PRO_5042290432" evidence="2">
    <location>
        <begin position="20"/>
        <end position="183"/>
    </location>
</feature>
<dbReference type="PANTHER" id="PTHR37315">
    <property type="entry name" value="UPF0311 PROTEIN BLR7842"/>
    <property type="match status" value="1"/>
</dbReference>
<feature type="signal peptide" evidence="2">
    <location>
        <begin position="1"/>
        <end position="19"/>
    </location>
</feature>
<evidence type="ECO:0000313" key="4">
    <source>
        <dbReference type="Proteomes" id="UP001283341"/>
    </source>
</evidence>
<evidence type="ECO:0000256" key="2">
    <source>
        <dbReference type="SAM" id="SignalP"/>
    </source>
</evidence>
<dbReference type="InterPro" id="IPR020915">
    <property type="entry name" value="UPF0311"/>
</dbReference>
<evidence type="ECO:0000313" key="3">
    <source>
        <dbReference type="EMBL" id="KAK3326867.1"/>
    </source>
</evidence>
<proteinExistence type="predicted"/>
<protein>
    <submittedName>
        <fullName evidence="3">Uncharacterized protein</fullName>
    </submittedName>
</protein>
<dbReference type="Pfam" id="PF11578">
    <property type="entry name" value="DUF3237"/>
    <property type="match status" value="1"/>
</dbReference>
<organism evidence="3 4">
    <name type="scientific">Apodospora peruviana</name>
    <dbReference type="NCBI Taxonomy" id="516989"/>
    <lineage>
        <taxon>Eukaryota</taxon>
        <taxon>Fungi</taxon>
        <taxon>Dikarya</taxon>
        <taxon>Ascomycota</taxon>
        <taxon>Pezizomycotina</taxon>
        <taxon>Sordariomycetes</taxon>
        <taxon>Sordariomycetidae</taxon>
        <taxon>Sordariales</taxon>
        <taxon>Lasiosphaeriaceae</taxon>
        <taxon>Apodospora</taxon>
    </lineage>
</organism>